<dbReference type="AlphaFoldDB" id="A0A061AV85"/>
<keyword evidence="4" id="KW-1185">Reference proteome</keyword>
<name>A0A061AV85_CYBFA</name>
<reference evidence="4" key="2">
    <citation type="journal article" date="2017" name="Genome Announc.">
        <title>Genome sequences of Cyberlindnera fabianii 65, Pichia kudriavzevii 129, and Saccharomyces cerevisiae 131 isolated from fermented masau fruits in Zimbabwe.</title>
        <authorList>
            <person name="van Rijswijck I.M.H."/>
            <person name="Derks M.F.L."/>
            <person name="Abee T."/>
            <person name="de Ridder D."/>
            <person name="Smid E.J."/>
        </authorList>
    </citation>
    <scope>NUCLEOTIDE SEQUENCE [LARGE SCALE GENOMIC DNA]</scope>
    <source>
        <strain evidence="4">65</strain>
    </source>
</reference>
<gene>
    <name evidence="3" type="ORF">BON22_3729</name>
    <name evidence="2" type="ORF">CYFA0S_07e03026g</name>
</gene>
<feature type="domain" description="Ribosome maturation protein SDO1/SBDS N-terminal" evidence="1">
    <location>
        <begin position="5"/>
        <end position="91"/>
    </location>
</feature>
<evidence type="ECO:0000313" key="4">
    <source>
        <dbReference type="Proteomes" id="UP000189513"/>
    </source>
</evidence>
<accession>A0A061AV85</accession>
<dbReference type="SUPFAM" id="SSF89895">
    <property type="entry name" value="FYSH domain"/>
    <property type="match status" value="1"/>
</dbReference>
<dbReference type="STRING" id="36022.A0A061AV85"/>
<dbReference type="OrthoDB" id="2567806at2759"/>
<evidence type="ECO:0000313" key="3">
    <source>
        <dbReference type="EMBL" id="ONH66428.1"/>
    </source>
</evidence>
<reference evidence="3" key="3">
    <citation type="submission" date="2017-01" db="EMBL/GenBank/DDBJ databases">
        <authorList>
            <person name="Mah S.A."/>
            <person name="Swanson W.J."/>
            <person name="Moy G.W."/>
            <person name="Vacquier V.D."/>
        </authorList>
    </citation>
    <scope>NUCLEOTIDE SEQUENCE [LARGE SCALE GENOMIC DNA]</scope>
    <source>
        <strain evidence="3">65</strain>
    </source>
</reference>
<dbReference type="EMBL" id="LK052892">
    <property type="protein sequence ID" value="CDR41514.1"/>
    <property type="molecule type" value="Genomic_DNA"/>
</dbReference>
<dbReference type="EMBL" id="MPUK01000007">
    <property type="protein sequence ID" value="ONH66428.1"/>
    <property type="molecule type" value="Genomic_DNA"/>
</dbReference>
<dbReference type="InterPro" id="IPR019783">
    <property type="entry name" value="SDO1/SBDS_N"/>
</dbReference>
<evidence type="ECO:0000313" key="2">
    <source>
        <dbReference type="EMBL" id="CDR41514.1"/>
    </source>
</evidence>
<protein>
    <submittedName>
        <fullName evidence="2">CYFA0S07e03026g1_1</fullName>
    </submittedName>
    <submittedName>
        <fullName evidence="3">Restriction of telomere capping protein 3</fullName>
    </submittedName>
</protein>
<reference evidence="2" key="1">
    <citation type="journal article" date="2014" name="Genome Announc.">
        <title>Genome sequence of the yeast Cyberlindnera fabianii (Hansenula fabianii).</title>
        <authorList>
            <person name="Freel K.C."/>
            <person name="Sarilar V."/>
            <person name="Neuveglise C."/>
            <person name="Devillers H."/>
            <person name="Friedrich A."/>
            <person name="Schacherer J."/>
        </authorList>
    </citation>
    <scope>NUCLEOTIDE SEQUENCE</scope>
    <source>
        <strain evidence="2">YJS4271</strain>
    </source>
</reference>
<sequence length="112" mass="12554">MSGPVKVFYKGENIDFIVFVESEEIAQKYQKDSTIPLSEVVGTFKIFTSDQRRGSEGVFDEASRQELETEFGTKSVEEAIEKIIKEGTYLNATSLNKKTWNSTNDSMGRAAV</sequence>
<dbReference type="OMA" id="PEHGKQG"/>
<proteinExistence type="predicted"/>
<evidence type="ECO:0000259" key="1">
    <source>
        <dbReference type="Pfam" id="PF01172"/>
    </source>
</evidence>
<dbReference type="InterPro" id="IPR036786">
    <property type="entry name" value="Ribosome_mat_SBDS_N_sf"/>
</dbReference>
<dbReference type="Gene3D" id="3.30.1250.10">
    <property type="entry name" value="Ribosome maturation protein SBDS, N-terminal domain"/>
    <property type="match status" value="1"/>
</dbReference>
<organism evidence="2">
    <name type="scientific">Cyberlindnera fabianii</name>
    <name type="common">Yeast</name>
    <name type="synonym">Hansenula fabianii</name>
    <dbReference type="NCBI Taxonomy" id="36022"/>
    <lineage>
        <taxon>Eukaryota</taxon>
        <taxon>Fungi</taxon>
        <taxon>Dikarya</taxon>
        <taxon>Ascomycota</taxon>
        <taxon>Saccharomycotina</taxon>
        <taxon>Saccharomycetes</taxon>
        <taxon>Phaffomycetales</taxon>
        <taxon>Phaffomycetaceae</taxon>
        <taxon>Cyberlindnera</taxon>
    </lineage>
</organism>
<dbReference type="VEuPathDB" id="FungiDB:BON22_3729"/>
<dbReference type="Proteomes" id="UP000189513">
    <property type="component" value="Unassembled WGS sequence"/>
</dbReference>
<dbReference type="Pfam" id="PF01172">
    <property type="entry name" value="SBDS_N"/>
    <property type="match status" value="1"/>
</dbReference>